<organism evidence="6 7">
    <name type="scientific">Candidatus Scybalocola faecigallinarum</name>
    <dbReference type="NCBI Taxonomy" id="2840941"/>
    <lineage>
        <taxon>Bacteria</taxon>
        <taxon>Bacillati</taxon>
        <taxon>Bacillota</taxon>
        <taxon>Clostridia</taxon>
        <taxon>Lachnospirales</taxon>
        <taxon>Lachnospiraceae</taxon>
        <taxon>Lachnospiraceae incertae sedis</taxon>
        <taxon>Candidatus Scybalocola (ex Gilroy et al. 2021)</taxon>
    </lineage>
</organism>
<dbReference type="PIRSF" id="PIRSF016557">
    <property type="entry name" value="Caps_synth_CpsB"/>
    <property type="match status" value="1"/>
</dbReference>
<accession>A0A9D1JRS4</accession>
<reference evidence="6" key="2">
    <citation type="journal article" date="2021" name="PeerJ">
        <title>Extensive microbial diversity within the chicken gut microbiome revealed by metagenomics and culture.</title>
        <authorList>
            <person name="Gilroy R."/>
            <person name="Ravi A."/>
            <person name="Getino M."/>
            <person name="Pursley I."/>
            <person name="Horton D.L."/>
            <person name="Alikhan N.F."/>
            <person name="Baker D."/>
            <person name="Gharbi K."/>
            <person name="Hall N."/>
            <person name="Watson M."/>
            <person name="Adriaenssens E.M."/>
            <person name="Foster-Nyarko E."/>
            <person name="Jarju S."/>
            <person name="Secka A."/>
            <person name="Antonio M."/>
            <person name="Oren A."/>
            <person name="Chaudhuri R.R."/>
            <person name="La Ragione R."/>
            <person name="Hildebrand F."/>
            <person name="Pallen M.J."/>
        </authorList>
    </citation>
    <scope>NUCLEOTIDE SEQUENCE</scope>
    <source>
        <strain evidence="6">CHK178-757</strain>
    </source>
</reference>
<evidence type="ECO:0000256" key="5">
    <source>
        <dbReference type="ARBA" id="ARBA00051722"/>
    </source>
</evidence>
<proteinExistence type="inferred from homology"/>
<dbReference type="Pfam" id="PF19567">
    <property type="entry name" value="CpsB_CapC"/>
    <property type="match status" value="1"/>
</dbReference>
<dbReference type="InterPro" id="IPR016667">
    <property type="entry name" value="Caps_polysacc_synth_CpsB/CapC"/>
</dbReference>
<evidence type="ECO:0000256" key="1">
    <source>
        <dbReference type="ARBA" id="ARBA00005750"/>
    </source>
</evidence>
<evidence type="ECO:0000256" key="2">
    <source>
        <dbReference type="ARBA" id="ARBA00013064"/>
    </source>
</evidence>
<keyword evidence="4" id="KW-0904">Protein phosphatase</keyword>
<dbReference type="GO" id="GO:0004725">
    <property type="term" value="F:protein tyrosine phosphatase activity"/>
    <property type="evidence" value="ECO:0007669"/>
    <property type="project" value="UniProtKB-EC"/>
</dbReference>
<dbReference type="Gene3D" id="3.20.20.140">
    <property type="entry name" value="Metal-dependent hydrolases"/>
    <property type="match status" value="1"/>
</dbReference>
<keyword evidence="3" id="KW-0378">Hydrolase</keyword>
<sequence>MMPFFDMHLHILPGIDDGAKDLEESMKMLSMEQEQGICCLCATPHFHIHGTVGRHKVFEAYTKLRLMMEKSFPRMRLYLGQEIMYFPGITDALDSGEALTMNSSRYVLLEFLPDETYKTVYGGVQKLVRSGYIPILAHVERLDCLMKHRQYMDELKAMYIPFQMNTTSLTGISPAAHRCRQLLTDGYVDLLGTDAHGSSRRPPDFSHAAQWIIRHCGKDMLVKLACENPSAILNDKLISF</sequence>
<dbReference type="AlphaFoldDB" id="A0A9D1JRS4"/>
<name>A0A9D1JRS4_9FIRM</name>
<evidence type="ECO:0000256" key="3">
    <source>
        <dbReference type="ARBA" id="ARBA00022801"/>
    </source>
</evidence>
<dbReference type="Proteomes" id="UP000823927">
    <property type="component" value="Unassembled WGS sequence"/>
</dbReference>
<dbReference type="InterPro" id="IPR016195">
    <property type="entry name" value="Pol/histidinol_Pase-like"/>
</dbReference>
<protein>
    <recommendedName>
        <fullName evidence="2">protein-tyrosine-phosphatase</fullName>
        <ecNumber evidence="2">3.1.3.48</ecNumber>
    </recommendedName>
</protein>
<dbReference type="PANTHER" id="PTHR39181">
    <property type="entry name" value="TYROSINE-PROTEIN PHOSPHATASE YWQE"/>
    <property type="match status" value="1"/>
</dbReference>
<comment type="catalytic activity">
    <reaction evidence="5">
        <text>O-phospho-L-tyrosyl-[protein] + H2O = L-tyrosyl-[protein] + phosphate</text>
        <dbReference type="Rhea" id="RHEA:10684"/>
        <dbReference type="Rhea" id="RHEA-COMP:10136"/>
        <dbReference type="Rhea" id="RHEA-COMP:20101"/>
        <dbReference type="ChEBI" id="CHEBI:15377"/>
        <dbReference type="ChEBI" id="CHEBI:43474"/>
        <dbReference type="ChEBI" id="CHEBI:46858"/>
        <dbReference type="ChEBI" id="CHEBI:61978"/>
        <dbReference type="EC" id="3.1.3.48"/>
    </reaction>
</comment>
<evidence type="ECO:0000256" key="4">
    <source>
        <dbReference type="ARBA" id="ARBA00022912"/>
    </source>
</evidence>
<dbReference type="PANTHER" id="PTHR39181:SF1">
    <property type="entry name" value="TYROSINE-PROTEIN PHOSPHATASE YWQE"/>
    <property type="match status" value="1"/>
</dbReference>
<dbReference type="EMBL" id="DVIT01000044">
    <property type="protein sequence ID" value="HIS48074.1"/>
    <property type="molecule type" value="Genomic_DNA"/>
</dbReference>
<evidence type="ECO:0000313" key="7">
    <source>
        <dbReference type="Proteomes" id="UP000823927"/>
    </source>
</evidence>
<gene>
    <name evidence="6" type="ORF">IAB46_11105</name>
</gene>
<comment type="similarity">
    <text evidence="1">Belongs to the metallo-dependent hydrolases superfamily. CpsB/CapC family.</text>
</comment>
<comment type="caution">
    <text evidence="6">The sequence shown here is derived from an EMBL/GenBank/DDBJ whole genome shotgun (WGS) entry which is preliminary data.</text>
</comment>
<dbReference type="EC" id="3.1.3.48" evidence="2"/>
<evidence type="ECO:0000313" key="6">
    <source>
        <dbReference type="EMBL" id="HIS48074.1"/>
    </source>
</evidence>
<dbReference type="SUPFAM" id="SSF89550">
    <property type="entry name" value="PHP domain-like"/>
    <property type="match status" value="1"/>
</dbReference>
<dbReference type="GO" id="GO:0030145">
    <property type="term" value="F:manganese ion binding"/>
    <property type="evidence" value="ECO:0007669"/>
    <property type="project" value="InterPro"/>
</dbReference>
<reference evidence="6" key="1">
    <citation type="submission" date="2020-10" db="EMBL/GenBank/DDBJ databases">
        <authorList>
            <person name="Gilroy R."/>
        </authorList>
    </citation>
    <scope>NUCLEOTIDE SEQUENCE</scope>
    <source>
        <strain evidence="6">CHK178-757</strain>
    </source>
</reference>